<dbReference type="AlphaFoldDB" id="A0A0J6XE38"/>
<dbReference type="SUPFAM" id="SSF52091">
    <property type="entry name" value="SpoIIaa-like"/>
    <property type="match status" value="1"/>
</dbReference>
<dbReference type="PATRIC" id="fig|66430.4.peg.1598"/>
<dbReference type="Proteomes" id="UP000035932">
    <property type="component" value="Unassembled WGS sequence"/>
</dbReference>
<keyword evidence="4" id="KW-1185">Reference proteome</keyword>
<dbReference type="RefSeq" id="WP_048480772.1">
    <property type="nucleotide sequence ID" value="NZ_JBIRUD010000003.1"/>
</dbReference>
<feature type="domain" description="STAS" evidence="2">
    <location>
        <begin position="22"/>
        <end position="107"/>
    </location>
</feature>
<organism evidence="3 4">
    <name type="scientific">Streptomyces roseus</name>
    <dbReference type="NCBI Taxonomy" id="66430"/>
    <lineage>
        <taxon>Bacteria</taxon>
        <taxon>Bacillati</taxon>
        <taxon>Actinomycetota</taxon>
        <taxon>Actinomycetes</taxon>
        <taxon>Kitasatosporales</taxon>
        <taxon>Streptomycetaceae</taxon>
        <taxon>Streptomyces</taxon>
    </lineage>
</organism>
<dbReference type="Gene3D" id="3.30.750.24">
    <property type="entry name" value="STAS domain"/>
    <property type="match status" value="1"/>
</dbReference>
<proteinExistence type="predicted"/>
<accession>A0A0J6XE38</accession>
<evidence type="ECO:0000313" key="3">
    <source>
        <dbReference type="EMBL" id="KMO93379.1"/>
    </source>
</evidence>
<dbReference type="InterPro" id="IPR036513">
    <property type="entry name" value="STAS_dom_sf"/>
</dbReference>
<feature type="compositionally biased region" description="Basic and acidic residues" evidence="1">
    <location>
        <begin position="118"/>
        <end position="137"/>
    </location>
</feature>
<protein>
    <submittedName>
        <fullName evidence="3">Sulfate transporter</fullName>
    </submittedName>
</protein>
<comment type="caution">
    <text evidence="3">The sequence shown here is derived from an EMBL/GenBank/DDBJ whole genome shotgun (WGS) entry which is preliminary data.</text>
</comment>
<sequence length="137" mass="14824">MTTPPPDHLRLTRVDTGDRVRIELDGDLDHDTADLLVNEATAQLSTRPGLGHLHLHCGGLGTIDSMGLSALLMISRRTAAAEVRLHLEDRPANLDQLLRLTGTFDHLTAPSPTGAAEDSTHEEEATVFRPHRPDAGT</sequence>
<dbReference type="OrthoDB" id="4249752at2"/>
<dbReference type="Pfam" id="PF13466">
    <property type="entry name" value="STAS_2"/>
    <property type="match status" value="1"/>
</dbReference>
<dbReference type="InterPro" id="IPR058548">
    <property type="entry name" value="MlaB-like_STAS"/>
</dbReference>
<evidence type="ECO:0000256" key="1">
    <source>
        <dbReference type="SAM" id="MobiDB-lite"/>
    </source>
</evidence>
<gene>
    <name evidence="3" type="ORF">ACS04_34280</name>
</gene>
<dbReference type="InterPro" id="IPR002645">
    <property type="entry name" value="STAS_dom"/>
</dbReference>
<feature type="region of interest" description="Disordered" evidence="1">
    <location>
        <begin position="108"/>
        <end position="137"/>
    </location>
</feature>
<evidence type="ECO:0000313" key="4">
    <source>
        <dbReference type="Proteomes" id="UP000035932"/>
    </source>
</evidence>
<dbReference type="PROSITE" id="PS50801">
    <property type="entry name" value="STAS"/>
    <property type="match status" value="1"/>
</dbReference>
<evidence type="ECO:0000259" key="2">
    <source>
        <dbReference type="PROSITE" id="PS50801"/>
    </source>
</evidence>
<dbReference type="EMBL" id="LFML01000163">
    <property type="protein sequence ID" value="KMO93379.1"/>
    <property type="molecule type" value="Genomic_DNA"/>
</dbReference>
<dbReference type="CDD" id="cd07043">
    <property type="entry name" value="STAS_anti-anti-sigma_factors"/>
    <property type="match status" value="1"/>
</dbReference>
<dbReference type="STRING" id="66430.ACS04_34280"/>
<name>A0A0J6XE38_9ACTN</name>
<reference evidence="3 4" key="1">
    <citation type="submission" date="2015-06" db="EMBL/GenBank/DDBJ databases">
        <title>Recapitulation of the evolution of biosynthetic gene clusters reveals hidden chemical diversity on bacterial genomes.</title>
        <authorList>
            <person name="Cruz-Morales P."/>
            <person name="Martinez-Guerrero C."/>
            <person name="Morales-Escalante M.A."/>
            <person name="Yanez-Guerra L.A."/>
            <person name="Kopp J.F."/>
            <person name="Feldmann J."/>
            <person name="Ramos-Aboites H.E."/>
            <person name="Barona-Gomez F."/>
        </authorList>
    </citation>
    <scope>NUCLEOTIDE SEQUENCE [LARGE SCALE GENOMIC DNA]</scope>
    <source>
        <strain evidence="3 4">ATCC 31245</strain>
    </source>
</reference>